<evidence type="ECO:0000256" key="3">
    <source>
        <dbReference type="ARBA" id="ARBA00022448"/>
    </source>
</evidence>
<feature type="transmembrane region" description="Helical" evidence="8">
    <location>
        <begin position="215"/>
        <end position="239"/>
    </location>
</feature>
<accession>A0A437QYH5</accession>
<comment type="subcellular location">
    <subcellularLocation>
        <location evidence="1 8">Cell membrane</location>
        <topology evidence="1 8">Multi-pass membrane protein</topology>
    </subcellularLocation>
</comment>
<dbReference type="InterPro" id="IPR000515">
    <property type="entry name" value="MetI-like"/>
</dbReference>
<evidence type="ECO:0000256" key="4">
    <source>
        <dbReference type="ARBA" id="ARBA00022475"/>
    </source>
</evidence>
<evidence type="ECO:0000313" key="10">
    <source>
        <dbReference type="EMBL" id="RVU39556.1"/>
    </source>
</evidence>
<sequence length="302" mass="33478">MPAVSVSRRRTDAVLRTDTGRLSLILLFTPFALWILLLIVLPQIGIGYLSLQVKLAPRVYEFGLANYFEFLNEPIYWNTLLRTAWISVLVTVLALLVGFPVAYYIAKIARKRSRAALFLLCLIPLWVSDLVRAFGWILLLRETGVFSSLLQGAGLIGEPVELLYNDVTVVMGLVYTVVLFMIVPLVSTMDGMDNALIEAGYNLGGSRFTVLRRIVIPYAMPGIVAGCIIVFMLCAGSYLTPVLLGGKNSMWFTEQIYQQFITRYNWEAGATFGCVLLAFTSLAVWLGLKLTGQNLASTVAKD</sequence>
<dbReference type="AlphaFoldDB" id="A0A437QYH5"/>
<dbReference type="Pfam" id="PF00528">
    <property type="entry name" value="BPD_transp_1"/>
    <property type="match status" value="1"/>
</dbReference>
<feature type="transmembrane region" description="Helical" evidence="8">
    <location>
        <begin position="117"/>
        <end position="139"/>
    </location>
</feature>
<evidence type="ECO:0000256" key="6">
    <source>
        <dbReference type="ARBA" id="ARBA00022989"/>
    </source>
</evidence>
<dbReference type="PROSITE" id="PS50928">
    <property type="entry name" value="ABC_TM1"/>
    <property type="match status" value="1"/>
</dbReference>
<dbReference type="GO" id="GO:0005886">
    <property type="term" value="C:plasma membrane"/>
    <property type="evidence" value="ECO:0007669"/>
    <property type="project" value="UniProtKB-SubCell"/>
</dbReference>
<keyword evidence="3 8" id="KW-0813">Transport</keyword>
<feature type="transmembrane region" description="Helical" evidence="8">
    <location>
        <begin position="21"/>
        <end position="41"/>
    </location>
</feature>
<dbReference type="PANTHER" id="PTHR42929:SF1">
    <property type="entry name" value="INNER MEMBRANE ABC TRANSPORTER PERMEASE PROTEIN YDCU-RELATED"/>
    <property type="match status" value="1"/>
</dbReference>
<evidence type="ECO:0000256" key="1">
    <source>
        <dbReference type="ARBA" id="ARBA00004651"/>
    </source>
</evidence>
<evidence type="ECO:0000256" key="8">
    <source>
        <dbReference type="RuleBase" id="RU363032"/>
    </source>
</evidence>
<dbReference type="PANTHER" id="PTHR42929">
    <property type="entry name" value="INNER MEMBRANE ABC TRANSPORTER PERMEASE PROTEIN YDCU-RELATED-RELATED"/>
    <property type="match status" value="1"/>
</dbReference>
<reference evidence="11" key="1">
    <citation type="submission" date="2019-01" db="EMBL/GenBank/DDBJ databases">
        <title>Gri0909 isolated from a small marine red alga.</title>
        <authorList>
            <person name="Kim J."/>
            <person name="Jeong S.E."/>
            <person name="Jeon C.O."/>
        </authorList>
    </citation>
    <scope>NUCLEOTIDE SEQUENCE [LARGE SCALE GENOMIC DNA]</scope>
    <source>
        <strain evidence="11">Gri0909</strain>
    </source>
</reference>
<feature type="transmembrane region" description="Helical" evidence="8">
    <location>
        <begin position="167"/>
        <end position="186"/>
    </location>
</feature>
<dbReference type="EMBL" id="SADE01000001">
    <property type="protein sequence ID" value="RVU39556.1"/>
    <property type="molecule type" value="Genomic_DNA"/>
</dbReference>
<comment type="similarity">
    <text evidence="2">Belongs to the binding-protein-dependent transport system permease family. CysTW subfamily.</text>
</comment>
<dbReference type="Proteomes" id="UP000287447">
    <property type="component" value="Unassembled WGS sequence"/>
</dbReference>
<evidence type="ECO:0000259" key="9">
    <source>
        <dbReference type="PROSITE" id="PS50928"/>
    </source>
</evidence>
<feature type="transmembrane region" description="Helical" evidence="8">
    <location>
        <begin position="84"/>
        <end position="105"/>
    </location>
</feature>
<evidence type="ECO:0000256" key="5">
    <source>
        <dbReference type="ARBA" id="ARBA00022692"/>
    </source>
</evidence>
<feature type="transmembrane region" description="Helical" evidence="8">
    <location>
        <begin position="268"/>
        <end position="288"/>
    </location>
</feature>
<keyword evidence="5 8" id="KW-0812">Transmembrane</keyword>
<evidence type="ECO:0000256" key="2">
    <source>
        <dbReference type="ARBA" id="ARBA00007069"/>
    </source>
</evidence>
<dbReference type="Gene3D" id="1.10.3720.10">
    <property type="entry name" value="MetI-like"/>
    <property type="match status" value="1"/>
</dbReference>
<dbReference type="InterPro" id="IPR035906">
    <property type="entry name" value="MetI-like_sf"/>
</dbReference>
<dbReference type="CDD" id="cd06261">
    <property type="entry name" value="TM_PBP2"/>
    <property type="match status" value="1"/>
</dbReference>
<organism evidence="10 11">
    <name type="scientific">Hwanghaeella grinnelliae</name>
    <dbReference type="NCBI Taxonomy" id="2500179"/>
    <lineage>
        <taxon>Bacteria</taxon>
        <taxon>Pseudomonadati</taxon>
        <taxon>Pseudomonadota</taxon>
        <taxon>Alphaproteobacteria</taxon>
        <taxon>Rhodospirillales</taxon>
        <taxon>Rhodospirillaceae</taxon>
        <taxon>Hwanghaeella</taxon>
    </lineage>
</organism>
<proteinExistence type="inferred from homology"/>
<dbReference type="SUPFAM" id="SSF161098">
    <property type="entry name" value="MetI-like"/>
    <property type="match status" value="1"/>
</dbReference>
<evidence type="ECO:0000256" key="7">
    <source>
        <dbReference type="ARBA" id="ARBA00023136"/>
    </source>
</evidence>
<comment type="caution">
    <text evidence="10">The sequence shown here is derived from an EMBL/GenBank/DDBJ whole genome shotgun (WGS) entry which is preliminary data.</text>
</comment>
<dbReference type="OrthoDB" id="7915284at2"/>
<dbReference type="GO" id="GO:0055085">
    <property type="term" value="P:transmembrane transport"/>
    <property type="evidence" value="ECO:0007669"/>
    <property type="project" value="InterPro"/>
</dbReference>
<name>A0A437QYH5_9PROT</name>
<keyword evidence="6 8" id="KW-1133">Transmembrane helix</keyword>
<gene>
    <name evidence="10" type="ORF">EOI86_10115</name>
</gene>
<keyword evidence="7 8" id="KW-0472">Membrane</keyword>
<feature type="domain" description="ABC transmembrane type-1" evidence="9">
    <location>
        <begin position="80"/>
        <end position="287"/>
    </location>
</feature>
<evidence type="ECO:0000313" key="11">
    <source>
        <dbReference type="Proteomes" id="UP000287447"/>
    </source>
</evidence>
<keyword evidence="4" id="KW-1003">Cell membrane</keyword>
<keyword evidence="11" id="KW-1185">Reference proteome</keyword>
<protein>
    <submittedName>
        <fullName evidence="10">ABC transporter permease</fullName>
    </submittedName>
</protein>